<sequence length="396" mass="42988">MESRIEQDLIAAFRRSFEREPRLFRAPGRINLIGEHTDYNDGFVMPAALDLSIWAAIAPRSDRRLRIGSLVMDEVVEFDLDDANAQPRGDWTDYVRGVAIFLERAGYELNGADLVLDGNLPIGAGLSASAAFEVSAGFALLTISGAEVDRVELAKICQRAENQFVGVRCGIMDQYISCCAVEGSALLLDCRSLVSRKVTIDPDARLVICDTMVRHQLASDEYNSRREDCERAVAVLSTRLDGVSALRDVTFAQLIRHADAMPELIFRRARHVVGEIDRTLRAAAALDAGDLKECGRLMYLSHESLRDDYEVSCAELDLMVDIARSLPGVYGARMMGGGFGGCTINLVEASRAEAFAQAMADRYRAATGVTPPILTCVPGPGAGPVGDLGAARVLAE</sequence>
<evidence type="ECO:0000256" key="6">
    <source>
        <dbReference type="ARBA" id="ARBA00022777"/>
    </source>
</evidence>
<keyword evidence="9 11" id="KW-0299">Galactose metabolism</keyword>
<evidence type="ECO:0000256" key="12">
    <source>
        <dbReference type="NCBIfam" id="TIGR00131"/>
    </source>
</evidence>
<dbReference type="InterPro" id="IPR019539">
    <property type="entry name" value="GalKase_N"/>
</dbReference>
<evidence type="ECO:0000256" key="10">
    <source>
        <dbReference type="ARBA" id="ARBA00023277"/>
    </source>
</evidence>
<dbReference type="InterPro" id="IPR006204">
    <property type="entry name" value="GHMP_kinase_N_dom"/>
</dbReference>
<dbReference type="SUPFAM" id="SSF55060">
    <property type="entry name" value="GHMP Kinase, C-terminal domain"/>
    <property type="match status" value="1"/>
</dbReference>
<keyword evidence="3 11" id="KW-0808">Transferase</keyword>
<dbReference type="InterPro" id="IPR013750">
    <property type="entry name" value="GHMP_kinase_C_dom"/>
</dbReference>
<keyword evidence="8 11" id="KW-0460">Magnesium</keyword>
<feature type="active site" description="Proton acceptor" evidence="11">
    <location>
        <position position="173"/>
    </location>
</feature>
<evidence type="ECO:0000313" key="17">
    <source>
        <dbReference type="Proteomes" id="UP000424673"/>
    </source>
</evidence>
<dbReference type="Gene3D" id="3.30.70.890">
    <property type="entry name" value="GHMP kinase, C-terminal domain"/>
    <property type="match status" value="1"/>
</dbReference>
<keyword evidence="4 11" id="KW-0479">Metal-binding</keyword>
<keyword evidence="17" id="KW-1185">Reference proteome</keyword>
<feature type="domain" description="GHMP kinase N-terminal" evidence="13">
    <location>
        <begin position="94"/>
        <end position="179"/>
    </location>
</feature>
<dbReference type="Pfam" id="PF00288">
    <property type="entry name" value="GHMP_kinases_N"/>
    <property type="match status" value="1"/>
</dbReference>
<evidence type="ECO:0000256" key="1">
    <source>
        <dbReference type="ARBA" id="ARBA00006566"/>
    </source>
</evidence>
<evidence type="ECO:0000313" key="16">
    <source>
        <dbReference type="EMBL" id="QGM94603.1"/>
    </source>
</evidence>
<evidence type="ECO:0000259" key="15">
    <source>
        <dbReference type="Pfam" id="PF10509"/>
    </source>
</evidence>
<protein>
    <recommendedName>
        <fullName evidence="11 12">Galactokinase</fullName>
        <ecNumber evidence="11 12">2.7.1.6</ecNumber>
    </recommendedName>
    <alternativeName>
        <fullName evidence="11">Galactose kinase</fullName>
    </alternativeName>
</protein>
<comment type="pathway">
    <text evidence="11">Carbohydrate metabolism; galactose metabolism.</text>
</comment>
<reference evidence="17" key="1">
    <citation type="submission" date="2019-09" db="EMBL/GenBank/DDBJ databases">
        <title>Isolation and complete genome sequencing of Methylocystis species.</title>
        <authorList>
            <person name="Rumah B.L."/>
            <person name="Stead C.E."/>
            <person name="Stevens B.C."/>
            <person name="Minton N.P."/>
            <person name="Grosse-Honebrink A."/>
            <person name="Zhang Y."/>
        </authorList>
    </citation>
    <scope>NUCLEOTIDE SEQUENCE [LARGE SCALE GENOMIC DNA]</scope>
    <source>
        <strain evidence="17">BRCS1</strain>
    </source>
</reference>
<dbReference type="InterPro" id="IPR014721">
    <property type="entry name" value="Ribsml_uS5_D2-typ_fold_subgr"/>
</dbReference>
<dbReference type="Proteomes" id="UP000424673">
    <property type="component" value="Chromosome"/>
</dbReference>
<reference evidence="16 17" key="2">
    <citation type="journal article" date="2021" name="AMB Express">
        <title>Isolation and characterisation of Methylocystis spp. for poly-3-hydroxybutyrate production using waste methane feedstocks.</title>
        <authorList>
            <person name="Rumah B.L."/>
            <person name="Stead C.E."/>
            <person name="Claxton Stevens B.H."/>
            <person name="Minton N.P."/>
            <person name="Grosse-Honebrink A."/>
            <person name="Zhang Y."/>
        </authorList>
    </citation>
    <scope>NUCLEOTIDE SEQUENCE [LARGE SCALE GENOMIC DNA]</scope>
    <source>
        <strain evidence="16 17">BRCS1</strain>
    </source>
</reference>
<dbReference type="Gene3D" id="3.30.230.10">
    <property type="match status" value="1"/>
</dbReference>
<comment type="caution">
    <text evidence="11">Lacks conserved residue(s) required for the propagation of feature annotation.</text>
</comment>
<dbReference type="HAMAP" id="MF_00246">
    <property type="entry name" value="Galactokinase"/>
    <property type="match status" value="1"/>
</dbReference>
<accession>A0ABX6EIL2</accession>
<feature type="domain" description="Galactokinase N-terminal" evidence="15">
    <location>
        <begin position="12"/>
        <end position="59"/>
    </location>
</feature>
<evidence type="ECO:0000256" key="11">
    <source>
        <dbReference type="HAMAP-Rule" id="MF_00246"/>
    </source>
</evidence>
<feature type="site" description="Transition state stabilizer" evidence="11">
    <location>
        <position position="29"/>
    </location>
</feature>
<evidence type="ECO:0000256" key="4">
    <source>
        <dbReference type="ARBA" id="ARBA00022723"/>
    </source>
</evidence>
<organism evidence="16 17">
    <name type="scientific">Methylocystis rosea</name>
    <dbReference type="NCBI Taxonomy" id="173366"/>
    <lineage>
        <taxon>Bacteria</taxon>
        <taxon>Pseudomonadati</taxon>
        <taxon>Pseudomonadota</taxon>
        <taxon>Alphaproteobacteria</taxon>
        <taxon>Hyphomicrobiales</taxon>
        <taxon>Methylocystaceae</taxon>
        <taxon>Methylocystis</taxon>
    </lineage>
</organism>
<evidence type="ECO:0000256" key="7">
    <source>
        <dbReference type="ARBA" id="ARBA00022840"/>
    </source>
</evidence>
<evidence type="ECO:0000256" key="5">
    <source>
        <dbReference type="ARBA" id="ARBA00022741"/>
    </source>
</evidence>
<dbReference type="InterPro" id="IPR000705">
    <property type="entry name" value="Galactokinase"/>
</dbReference>
<evidence type="ECO:0000256" key="8">
    <source>
        <dbReference type="ARBA" id="ARBA00022842"/>
    </source>
</evidence>
<dbReference type="PRINTS" id="PR00473">
    <property type="entry name" value="GALCTOKINASE"/>
</dbReference>
<gene>
    <name evidence="11 16" type="primary">galK</name>
    <name evidence="16" type="ORF">F7D13_11530</name>
</gene>
<dbReference type="PIRSF" id="PIRSF000530">
    <property type="entry name" value="Galactokinase"/>
    <property type="match status" value="1"/>
</dbReference>
<proteinExistence type="inferred from homology"/>
<dbReference type="InterPro" id="IPR020568">
    <property type="entry name" value="Ribosomal_Su5_D2-typ_SF"/>
</dbReference>
<feature type="binding site" evidence="11">
    <location>
        <position position="222"/>
    </location>
    <ligand>
        <name>substrate</name>
    </ligand>
</feature>
<dbReference type="EC" id="2.7.1.6" evidence="11 12"/>
<keyword evidence="5 11" id="KW-0547">Nucleotide-binding</keyword>
<dbReference type="PROSITE" id="PS00106">
    <property type="entry name" value="GALACTOKINASE"/>
    <property type="match status" value="1"/>
</dbReference>
<evidence type="ECO:0000256" key="2">
    <source>
        <dbReference type="ARBA" id="ARBA00022490"/>
    </source>
</evidence>
<dbReference type="Pfam" id="PF08544">
    <property type="entry name" value="GHMP_kinases_C"/>
    <property type="match status" value="1"/>
</dbReference>
<evidence type="ECO:0000259" key="14">
    <source>
        <dbReference type="Pfam" id="PF08544"/>
    </source>
</evidence>
<dbReference type="SUPFAM" id="SSF54211">
    <property type="entry name" value="Ribosomal protein S5 domain 2-like"/>
    <property type="match status" value="1"/>
</dbReference>
<feature type="binding site" evidence="11">
    <location>
        <position position="129"/>
    </location>
    <ligand>
        <name>Mg(2+)</name>
        <dbReference type="ChEBI" id="CHEBI:18420"/>
    </ligand>
</feature>
<dbReference type="GO" id="GO:0004335">
    <property type="term" value="F:galactokinase activity"/>
    <property type="evidence" value="ECO:0007669"/>
    <property type="project" value="UniProtKB-EC"/>
</dbReference>
<keyword evidence="2 11" id="KW-0963">Cytoplasm</keyword>
<dbReference type="EMBL" id="CP044328">
    <property type="protein sequence ID" value="QGM94603.1"/>
    <property type="molecule type" value="Genomic_DNA"/>
</dbReference>
<comment type="subcellular location">
    <subcellularLocation>
        <location evidence="11">Cytoplasm</location>
    </subcellularLocation>
</comment>
<evidence type="ECO:0000259" key="13">
    <source>
        <dbReference type="Pfam" id="PF00288"/>
    </source>
</evidence>
<dbReference type="PANTHER" id="PTHR10457:SF7">
    <property type="entry name" value="GALACTOKINASE-RELATED"/>
    <property type="match status" value="1"/>
</dbReference>
<feature type="binding site" evidence="11">
    <location>
        <begin position="35"/>
        <end position="38"/>
    </location>
    <ligand>
        <name>substrate</name>
    </ligand>
</feature>
<feature type="binding site" evidence="11">
    <location>
        <position position="69"/>
    </location>
    <ligand>
        <name>ATP</name>
        <dbReference type="ChEBI" id="CHEBI:30616"/>
    </ligand>
</feature>
<name>A0ABX6EIL2_9HYPH</name>
<evidence type="ECO:0000256" key="3">
    <source>
        <dbReference type="ARBA" id="ARBA00022679"/>
    </source>
</evidence>
<dbReference type="InterPro" id="IPR022963">
    <property type="entry name" value="Galactokinase_bac"/>
</dbReference>
<feature type="domain" description="GHMP kinase C-terminal" evidence="14">
    <location>
        <begin position="283"/>
        <end position="364"/>
    </location>
</feature>
<dbReference type="InterPro" id="IPR036554">
    <property type="entry name" value="GHMP_kinase_C_sf"/>
</dbReference>
<evidence type="ECO:0000256" key="9">
    <source>
        <dbReference type="ARBA" id="ARBA00023144"/>
    </source>
</evidence>
<feature type="binding site" evidence="11">
    <location>
        <position position="161"/>
    </location>
    <ligand>
        <name>Mg(2+)</name>
        <dbReference type="ChEBI" id="CHEBI:18420"/>
    </ligand>
</feature>
<comment type="catalytic activity">
    <reaction evidence="11">
        <text>alpha-D-galactose + ATP = alpha-D-galactose 1-phosphate + ADP + H(+)</text>
        <dbReference type="Rhea" id="RHEA:13553"/>
        <dbReference type="ChEBI" id="CHEBI:15378"/>
        <dbReference type="ChEBI" id="CHEBI:28061"/>
        <dbReference type="ChEBI" id="CHEBI:30616"/>
        <dbReference type="ChEBI" id="CHEBI:58336"/>
        <dbReference type="ChEBI" id="CHEBI:456216"/>
        <dbReference type="EC" id="2.7.1.6"/>
    </reaction>
</comment>
<dbReference type="PRINTS" id="PR00959">
    <property type="entry name" value="MEVGALKINASE"/>
</dbReference>
<keyword evidence="7 11" id="KW-0067">ATP-binding</keyword>
<comment type="similarity">
    <text evidence="1 11">Belongs to the GHMP kinase family. GalK subfamily.</text>
</comment>
<keyword evidence="6 11" id="KW-0418">Kinase</keyword>
<dbReference type="PANTHER" id="PTHR10457">
    <property type="entry name" value="MEVALONATE KINASE/GALACTOKINASE"/>
    <property type="match status" value="1"/>
</dbReference>
<dbReference type="RefSeq" id="WP_154452732.1">
    <property type="nucleotide sequence ID" value="NZ_CP044328.1"/>
</dbReference>
<dbReference type="NCBIfam" id="TIGR00131">
    <property type="entry name" value="gal_kin"/>
    <property type="match status" value="1"/>
</dbReference>
<dbReference type="InterPro" id="IPR006206">
    <property type="entry name" value="Mevalonate/galactokinase"/>
</dbReference>
<dbReference type="InterPro" id="IPR019741">
    <property type="entry name" value="Galactokinase_CS"/>
</dbReference>
<comment type="function">
    <text evidence="11">Catalyzes the transfer of the gamma-phosphate of ATP to D-galactose to form alpha-D-galactose-1-phosphate (Gal-1-P).</text>
</comment>
<dbReference type="Pfam" id="PF10509">
    <property type="entry name" value="GalKase_gal_bdg"/>
    <property type="match status" value="1"/>
</dbReference>
<keyword evidence="10 11" id="KW-0119">Carbohydrate metabolism</keyword>